<comment type="caution">
    <text evidence="2">The sequence shown here is derived from an EMBL/GenBank/DDBJ whole genome shotgun (WGS) entry which is preliminary data.</text>
</comment>
<reference evidence="2 3" key="1">
    <citation type="submission" date="2022-02" db="EMBL/GenBank/DDBJ databases">
        <title>Comparative genomics of the first Antarctic Pseudomonas spp. capable of biotransforming 2,4,6-Trinitrotoluene.</title>
        <authorList>
            <person name="Cabrera M.A."/>
            <person name="Marquez S.L."/>
            <person name="Perez-Donoso J.M."/>
        </authorList>
    </citation>
    <scope>NUCLEOTIDE SEQUENCE [LARGE SCALE GENOMIC DNA]</scope>
    <source>
        <strain evidence="2 3">TNT19</strain>
    </source>
</reference>
<protein>
    <submittedName>
        <fullName evidence="2">Uncharacterized protein</fullName>
    </submittedName>
</protein>
<feature type="transmembrane region" description="Helical" evidence="1">
    <location>
        <begin position="52"/>
        <end position="72"/>
    </location>
</feature>
<accession>A0ABT0ETC3</accession>
<dbReference type="RefSeq" id="WP_247286697.1">
    <property type="nucleotide sequence ID" value="NZ_JAKNRW010000001.1"/>
</dbReference>
<dbReference type="Proteomes" id="UP001299876">
    <property type="component" value="Unassembled WGS sequence"/>
</dbReference>
<keyword evidence="3" id="KW-1185">Reference proteome</keyword>
<organism evidence="2 3">
    <name type="scientific">Pseudomonas violetae</name>
    <dbReference type="NCBI Taxonomy" id="2915813"/>
    <lineage>
        <taxon>Bacteria</taxon>
        <taxon>Pseudomonadati</taxon>
        <taxon>Pseudomonadota</taxon>
        <taxon>Gammaproteobacteria</taxon>
        <taxon>Pseudomonadales</taxon>
        <taxon>Pseudomonadaceae</taxon>
        <taxon>Pseudomonas</taxon>
    </lineage>
</organism>
<feature type="transmembrane region" description="Helical" evidence="1">
    <location>
        <begin position="12"/>
        <end position="32"/>
    </location>
</feature>
<name>A0ABT0ETC3_9PSED</name>
<evidence type="ECO:0000313" key="3">
    <source>
        <dbReference type="Proteomes" id="UP001299876"/>
    </source>
</evidence>
<keyword evidence="1" id="KW-0472">Membrane</keyword>
<proteinExistence type="predicted"/>
<sequence>MFSSKVGRVTAVIFDLIALLLSLACLMALLTFSLNGLEIASIFSRWFGTDVWTSLGVFIGTGLLSCAASKIANNFRIQAYMVAAQERMAE</sequence>
<keyword evidence="1" id="KW-1133">Transmembrane helix</keyword>
<gene>
    <name evidence="2" type="ORF">L9059_02055</name>
</gene>
<dbReference type="EMBL" id="JAKNRW010000001">
    <property type="protein sequence ID" value="MCK1788989.1"/>
    <property type="molecule type" value="Genomic_DNA"/>
</dbReference>
<keyword evidence="1" id="KW-0812">Transmembrane</keyword>
<evidence type="ECO:0000313" key="2">
    <source>
        <dbReference type="EMBL" id="MCK1788989.1"/>
    </source>
</evidence>
<evidence type="ECO:0000256" key="1">
    <source>
        <dbReference type="SAM" id="Phobius"/>
    </source>
</evidence>